<dbReference type="InterPro" id="IPR017927">
    <property type="entry name" value="FAD-bd_FR_type"/>
</dbReference>
<proteinExistence type="predicted"/>
<evidence type="ECO:0000313" key="2">
    <source>
        <dbReference type="EMBL" id="WAB82403.1"/>
    </source>
</evidence>
<gene>
    <name evidence="2" type="ORF">OVN18_05210</name>
</gene>
<dbReference type="GO" id="GO:0016491">
    <property type="term" value="F:oxidoreductase activity"/>
    <property type="evidence" value="ECO:0007669"/>
    <property type="project" value="InterPro"/>
</dbReference>
<dbReference type="EMBL" id="CP113089">
    <property type="protein sequence ID" value="WAB82403.1"/>
    <property type="molecule type" value="Genomic_DNA"/>
</dbReference>
<dbReference type="Proteomes" id="UP001164706">
    <property type="component" value="Chromosome"/>
</dbReference>
<dbReference type="PANTHER" id="PTHR30157">
    <property type="entry name" value="FERRIC REDUCTASE, NADPH-DEPENDENT"/>
    <property type="match status" value="1"/>
</dbReference>
<dbReference type="CDD" id="cd06193">
    <property type="entry name" value="siderophore_interacting"/>
    <property type="match status" value="1"/>
</dbReference>
<dbReference type="InterPro" id="IPR017938">
    <property type="entry name" value="Riboflavin_synthase-like_b-brl"/>
</dbReference>
<organism evidence="2 3">
    <name type="scientific">Microcella daejeonensis</name>
    <dbReference type="NCBI Taxonomy" id="2994971"/>
    <lineage>
        <taxon>Bacteria</taxon>
        <taxon>Bacillati</taxon>
        <taxon>Actinomycetota</taxon>
        <taxon>Actinomycetes</taxon>
        <taxon>Micrococcales</taxon>
        <taxon>Microbacteriaceae</taxon>
        <taxon>Microcella</taxon>
    </lineage>
</organism>
<dbReference type="AlphaFoldDB" id="A0A9E8S9I7"/>
<dbReference type="InterPro" id="IPR007037">
    <property type="entry name" value="SIP_rossman_dom"/>
</dbReference>
<dbReference type="InterPro" id="IPR039374">
    <property type="entry name" value="SIP_fam"/>
</dbReference>
<evidence type="ECO:0000259" key="1">
    <source>
        <dbReference type="PROSITE" id="PS51384"/>
    </source>
</evidence>
<keyword evidence="3" id="KW-1185">Reference proteome</keyword>
<protein>
    <submittedName>
        <fullName evidence="2">Siderophore-interacting protein</fullName>
    </submittedName>
</protein>
<dbReference type="KEGG" id="mdb:OVN18_05210"/>
<dbReference type="Gene3D" id="3.40.50.80">
    <property type="entry name" value="Nucleotide-binding domain of ferredoxin-NADP reductase (FNR) module"/>
    <property type="match status" value="1"/>
</dbReference>
<dbReference type="Gene3D" id="2.40.30.10">
    <property type="entry name" value="Translation factors"/>
    <property type="match status" value="1"/>
</dbReference>
<evidence type="ECO:0000313" key="3">
    <source>
        <dbReference type="Proteomes" id="UP001164706"/>
    </source>
</evidence>
<dbReference type="InterPro" id="IPR013113">
    <property type="entry name" value="SIP_FAD-bd"/>
</dbReference>
<dbReference type="PROSITE" id="PS51384">
    <property type="entry name" value="FAD_FR"/>
    <property type="match status" value="1"/>
</dbReference>
<sequence>MLTSPASAMPAAVDATAAPTVEYPAYRPFAAVVERVLPLSPHLVRVTFTGSDFDVFAPTGLDQRIKLVLPLEGGGMPDLGQHDEQCIREGGWYARWRALPEGERPAFRTYTVRSIRPGRRQLDVDMVLHPPVPGAVDGPAAAWLRRASVGDAVVIVGPDARTADPTIGCDWRPGAARHLLLVGDETAAPAICSIMESLEPGVTAQAFIEVPSSADIQNVVPKGASRIAWLARDAGCETARGFEAVAPRGELLMQAVRGWLPRHTAELASVVRSTPDALDDVDVDHELLWDSPVDPTTGDFYAWIAGEAASVKLLRRHLVSEVGVARTNVAFMGYWRHGRSEGQ</sequence>
<dbReference type="SUPFAM" id="SSF63380">
    <property type="entry name" value="Riboflavin synthase domain-like"/>
    <property type="match status" value="1"/>
</dbReference>
<name>A0A9E8S9I7_9MICO</name>
<reference evidence="2" key="1">
    <citation type="submission" date="2022-11" db="EMBL/GenBank/DDBJ databases">
        <title>Description of Microcella daejonensis nov. sp, isolated from riverside soil.</title>
        <authorList>
            <person name="Molina K.M."/>
            <person name="Kim S.B."/>
        </authorList>
    </citation>
    <scope>NUCLEOTIDE SEQUENCE</scope>
    <source>
        <strain evidence="2">MMS21-STM12</strain>
    </source>
</reference>
<dbReference type="InterPro" id="IPR039261">
    <property type="entry name" value="FNR_nucleotide-bd"/>
</dbReference>
<dbReference type="RefSeq" id="WP_267782418.1">
    <property type="nucleotide sequence ID" value="NZ_CP113089.1"/>
</dbReference>
<accession>A0A9E8S9I7</accession>
<dbReference type="PANTHER" id="PTHR30157:SF0">
    <property type="entry name" value="NADPH-DEPENDENT FERRIC-CHELATE REDUCTASE"/>
    <property type="match status" value="1"/>
</dbReference>
<feature type="domain" description="FAD-binding FR-type" evidence="1">
    <location>
        <begin position="26"/>
        <end position="165"/>
    </location>
</feature>
<dbReference type="Pfam" id="PF04954">
    <property type="entry name" value="SIP"/>
    <property type="match status" value="1"/>
</dbReference>
<dbReference type="Pfam" id="PF08021">
    <property type="entry name" value="FAD_binding_9"/>
    <property type="match status" value="1"/>
</dbReference>